<evidence type="ECO:0000313" key="16">
    <source>
        <dbReference type="Proteomes" id="UP000646548"/>
    </source>
</evidence>
<feature type="region of interest" description="Disordered" evidence="12">
    <location>
        <begin position="866"/>
        <end position="977"/>
    </location>
</feature>
<dbReference type="PANTHER" id="PTHR10165:SF13">
    <property type="entry name" value="PHOSPHOLIPID PHOSPHATASE-RELATED PROTEIN TYPE 4"/>
    <property type="match status" value="1"/>
</dbReference>
<evidence type="ECO:0000256" key="9">
    <source>
        <dbReference type="ARBA" id="ARBA00079138"/>
    </source>
</evidence>
<dbReference type="GO" id="GO:0008195">
    <property type="term" value="F:phosphatidate phosphatase activity"/>
    <property type="evidence" value="ECO:0007669"/>
    <property type="project" value="TreeGrafter"/>
</dbReference>
<comment type="subcellular location">
    <subcellularLocation>
        <location evidence="1">Membrane</location>
        <topology evidence="1">Multi-pass membrane protein</topology>
    </subcellularLocation>
</comment>
<evidence type="ECO:0000313" key="15">
    <source>
        <dbReference type="EMBL" id="KAF6730751.1"/>
    </source>
</evidence>
<feature type="region of interest" description="Disordered" evidence="12">
    <location>
        <begin position="287"/>
        <end position="359"/>
    </location>
</feature>
<organism evidence="15 16">
    <name type="scientific">Oryzias melastigma</name>
    <name type="common">Marine medaka</name>
    <dbReference type="NCBI Taxonomy" id="30732"/>
    <lineage>
        <taxon>Eukaryota</taxon>
        <taxon>Metazoa</taxon>
        <taxon>Chordata</taxon>
        <taxon>Craniata</taxon>
        <taxon>Vertebrata</taxon>
        <taxon>Euteleostomi</taxon>
        <taxon>Actinopterygii</taxon>
        <taxon>Neopterygii</taxon>
        <taxon>Teleostei</taxon>
        <taxon>Neoteleostei</taxon>
        <taxon>Acanthomorphata</taxon>
        <taxon>Ovalentaria</taxon>
        <taxon>Atherinomorphae</taxon>
        <taxon>Beloniformes</taxon>
        <taxon>Adrianichthyidae</taxon>
        <taxon>Oryziinae</taxon>
        <taxon>Oryzias</taxon>
    </lineage>
</organism>
<evidence type="ECO:0000256" key="6">
    <source>
        <dbReference type="ARBA" id="ARBA00023136"/>
    </source>
</evidence>
<feature type="transmembrane region" description="Helical" evidence="13">
    <location>
        <begin position="262"/>
        <end position="282"/>
    </location>
</feature>
<accession>A0A834CPZ3</accession>
<dbReference type="CDD" id="cd03384">
    <property type="entry name" value="PAP2_wunen"/>
    <property type="match status" value="1"/>
</dbReference>
<evidence type="ECO:0000256" key="13">
    <source>
        <dbReference type="SAM" id="Phobius"/>
    </source>
</evidence>
<feature type="region of interest" description="Disordered" evidence="12">
    <location>
        <begin position="529"/>
        <end position="577"/>
    </location>
</feature>
<feature type="compositionally biased region" description="Low complexity" evidence="12">
    <location>
        <begin position="753"/>
        <end position="832"/>
    </location>
</feature>
<gene>
    <name evidence="15" type="ORF">FQA47_003026</name>
</gene>
<dbReference type="Gene3D" id="1.20.144.10">
    <property type="entry name" value="Phosphatidic acid phosphatase type 2/haloperoxidase"/>
    <property type="match status" value="1"/>
</dbReference>
<evidence type="ECO:0000256" key="11">
    <source>
        <dbReference type="ARBA" id="ARBA00081887"/>
    </source>
</evidence>
<feature type="compositionally biased region" description="Basic and acidic residues" evidence="12">
    <location>
        <begin position="910"/>
        <end position="926"/>
    </location>
</feature>
<dbReference type="Proteomes" id="UP000646548">
    <property type="component" value="Unassembled WGS sequence"/>
</dbReference>
<dbReference type="InterPro" id="IPR043216">
    <property type="entry name" value="PAP-like"/>
</dbReference>
<dbReference type="Pfam" id="PF01569">
    <property type="entry name" value="PAP2"/>
    <property type="match status" value="1"/>
</dbReference>
<keyword evidence="3" id="KW-0597">Phosphoprotein</keyword>
<protein>
    <recommendedName>
        <fullName evidence="8">Phospholipid phosphatase-related protein type 3</fullName>
    </recommendedName>
    <alternativeName>
        <fullName evidence="9">Inactive phospholipid phosphatase PLPPR3</fullName>
    </alternativeName>
    <alternativeName>
        <fullName evidence="10">Lipid phosphate phosphatase-related protein type 3</fullName>
    </alternativeName>
    <alternativeName>
        <fullName evidence="11">Plasticity-related gene 2 protein</fullName>
    </alternativeName>
</protein>
<feature type="compositionally biased region" description="Basic and acidic residues" evidence="12">
    <location>
        <begin position="549"/>
        <end position="561"/>
    </location>
</feature>
<evidence type="ECO:0000256" key="2">
    <source>
        <dbReference type="ARBA" id="ARBA00008816"/>
    </source>
</evidence>
<feature type="region of interest" description="Disordered" evidence="12">
    <location>
        <begin position="396"/>
        <end position="427"/>
    </location>
</feature>
<keyword evidence="4 13" id="KW-0812">Transmembrane</keyword>
<dbReference type="SUPFAM" id="SSF48317">
    <property type="entry name" value="Acid phosphatase/Vanadium-dependent haloperoxidase"/>
    <property type="match status" value="1"/>
</dbReference>
<feature type="domain" description="Phosphatidic acid phosphatase type 2/haloperoxidase" evidence="14">
    <location>
        <begin position="133"/>
        <end position="277"/>
    </location>
</feature>
<reference evidence="15" key="1">
    <citation type="journal article" name="BMC Genomics">
        <title>Long-read sequencing and de novo genome assembly of marine medaka (Oryzias melastigma).</title>
        <authorList>
            <person name="Liang P."/>
            <person name="Saqib H.S.A."/>
            <person name="Ni X."/>
            <person name="Shen Y."/>
        </authorList>
    </citation>
    <scope>NUCLEOTIDE SEQUENCE</scope>
    <source>
        <strain evidence="15">Bigg-433</strain>
    </source>
</reference>
<comment type="similarity">
    <text evidence="2">Belongs to the PA-phosphatase related phosphoesterase family.</text>
</comment>
<dbReference type="SMART" id="SM00014">
    <property type="entry name" value="acidPPc"/>
    <property type="match status" value="1"/>
</dbReference>
<feature type="compositionally biased region" description="Low complexity" evidence="12">
    <location>
        <begin position="731"/>
        <end position="742"/>
    </location>
</feature>
<dbReference type="FunFam" id="1.20.144.10:FF:000014">
    <property type="entry name" value="Phospholipid phosphatase-related protein type 3"/>
    <property type="match status" value="1"/>
</dbReference>
<dbReference type="InterPro" id="IPR000326">
    <property type="entry name" value="PAP2/HPO"/>
</dbReference>
<feature type="compositionally biased region" description="Polar residues" evidence="12">
    <location>
        <begin position="871"/>
        <end position="885"/>
    </location>
</feature>
<evidence type="ECO:0000256" key="7">
    <source>
        <dbReference type="ARBA" id="ARBA00023180"/>
    </source>
</evidence>
<sequence length="977" mass="106478">MSRAKERLRSVKETKDSVTLLPCFYFVELPILASSVVILYFLELTDIFQPVHSGYSCNDRSLSLPYILPRQELCPLPLLFSLAFAVPTVTILIGEAILYCYLSRNSSASQTEASINAAGCNFNSYIRRAVRFIGVHVFGLCMTALITNVLQLSTGQHTPYWLDVCKPNLTHINMSSCDEAFILEDICSGPDAGLINSGRKSFPSQHATLAAFAAVYISMYFNTVLTDSAKLLKPLLVFSFVILAILTGLTRIIQFRNHPVDVYCGWMLGAAIAVYLGVYAVGNFQPSEDRSRSRLSPPVLREPPLSSLPNVSQATVSNSHPGHHSLSPSQPEPIMTRSSSHMLSPEQSGPILTRSSSYREPSLSNLKRASAEVEVISPSSPLGNRDNMMNFNSSTLPRSHGGSSFEEGRVPRRHASTHASMDSTRSKQLLSQWKNKNDNRKLSLQVMDGIRPSSSSSPQRNIDLRCSSEPSAMGLEMELRAGAHMSSSGPQETEMRVGAHIPAQYMKLAANSVPVVNHNHMVHNGGTGMTGGARVSIQSRPGSSQLVHIPEEENPSSKDQESESEDSIMDGGGSVREKWLRVTEKTTIPCRPLSAGGQPRLMQVIALSKQQGLLHSPRSEDGGSTVSCTGSIRYRALTDQDPSPPASTTGAVGGGLERSGSIVRVDAHPESRQNKPVVRPPSTDGSGSWRWKPPEQRSSLRQSTFVLNNLNRHADSCDSLKDGSMVDGRRSVTGTESESESGGESRGGGVYTNHPHVVHPLHPLHPNNNYQHPNYPQSNPNYPQSNPNYPQSNPNYPQSNPNYPQNNPNYPQSNPNYPNFNNAHPNFNPNSSGSNVSFAPSVPLAPPFHPHPQAVTTIRVTPVEVAAASSDGGSDCQSVASSSRESTLRRKNSSTNANSQERGPTPDLPNNHRADSDSSTRFHENLRSFQENPIQPNYPSRQMQGVYGRPSPTPPPVLPRPVLSHTPPPTLGLAYKE</sequence>
<name>A0A834CPZ3_ORYME</name>
<keyword evidence="5 13" id="KW-1133">Transmembrane helix</keyword>
<dbReference type="PANTHER" id="PTHR10165">
    <property type="entry name" value="LIPID PHOSPHATE PHOSPHATASE"/>
    <property type="match status" value="1"/>
</dbReference>
<dbReference type="GO" id="GO:0007409">
    <property type="term" value="P:axonogenesis"/>
    <property type="evidence" value="ECO:0007669"/>
    <property type="project" value="TreeGrafter"/>
</dbReference>
<evidence type="ECO:0000256" key="4">
    <source>
        <dbReference type="ARBA" id="ARBA00022692"/>
    </source>
</evidence>
<feature type="compositionally biased region" description="Polar residues" evidence="12">
    <location>
        <begin position="536"/>
        <end position="546"/>
    </location>
</feature>
<feature type="compositionally biased region" description="Polar residues" evidence="12">
    <location>
        <begin position="927"/>
        <end position="943"/>
    </location>
</feature>
<evidence type="ECO:0000256" key="1">
    <source>
        <dbReference type="ARBA" id="ARBA00004141"/>
    </source>
</evidence>
<feature type="compositionally biased region" description="Polar residues" evidence="12">
    <location>
        <begin position="310"/>
        <end position="320"/>
    </location>
</feature>
<feature type="compositionally biased region" description="Low complexity" evidence="12">
    <location>
        <begin position="294"/>
        <end position="309"/>
    </location>
</feature>
<evidence type="ECO:0000256" key="8">
    <source>
        <dbReference type="ARBA" id="ARBA00069374"/>
    </source>
</evidence>
<keyword evidence="6 13" id="KW-0472">Membrane</keyword>
<comment type="caution">
    <text evidence="15">The sequence shown here is derived from an EMBL/GenBank/DDBJ whole genome shotgun (WGS) entry which is preliminary data.</text>
</comment>
<feature type="region of interest" description="Disordered" evidence="12">
    <location>
        <begin position="714"/>
        <end position="834"/>
    </location>
</feature>
<keyword evidence="7" id="KW-0325">Glycoprotein</keyword>
<dbReference type="GO" id="GO:0046839">
    <property type="term" value="P:phospholipid dephosphorylation"/>
    <property type="evidence" value="ECO:0007669"/>
    <property type="project" value="TreeGrafter"/>
</dbReference>
<dbReference type="GO" id="GO:0006644">
    <property type="term" value="P:phospholipid metabolic process"/>
    <property type="evidence" value="ECO:0007669"/>
    <property type="project" value="InterPro"/>
</dbReference>
<feature type="transmembrane region" description="Helical" evidence="13">
    <location>
        <begin position="231"/>
        <end position="250"/>
    </location>
</feature>
<dbReference type="AlphaFoldDB" id="A0A834CPZ3"/>
<dbReference type="InterPro" id="IPR036938">
    <property type="entry name" value="PAP2/HPO_sf"/>
</dbReference>
<feature type="transmembrane region" description="Helical" evidence="13">
    <location>
        <begin position="20"/>
        <end position="42"/>
    </location>
</feature>
<feature type="compositionally biased region" description="Polar residues" evidence="12">
    <location>
        <begin position="336"/>
        <end position="347"/>
    </location>
</feature>
<dbReference type="GO" id="GO:0007165">
    <property type="term" value="P:signal transduction"/>
    <property type="evidence" value="ECO:0007669"/>
    <property type="project" value="TreeGrafter"/>
</dbReference>
<feature type="transmembrane region" description="Helical" evidence="13">
    <location>
        <begin position="78"/>
        <end position="102"/>
    </location>
</feature>
<proteinExistence type="inferred from homology"/>
<feature type="compositionally biased region" description="Polar residues" evidence="12">
    <location>
        <begin position="417"/>
        <end position="427"/>
    </location>
</feature>
<dbReference type="EMBL" id="WKFB01000231">
    <property type="protein sequence ID" value="KAF6730751.1"/>
    <property type="molecule type" value="Genomic_DNA"/>
</dbReference>
<evidence type="ECO:0000256" key="3">
    <source>
        <dbReference type="ARBA" id="ARBA00022553"/>
    </source>
</evidence>
<feature type="region of interest" description="Disordered" evidence="12">
    <location>
        <begin position="635"/>
        <end position="698"/>
    </location>
</feature>
<evidence type="ECO:0000259" key="14">
    <source>
        <dbReference type="SMART" id="SM00014"/>
    </source>
</evidence>
<evidence type="ECO:0000256" key="10">
    <source>
        <dbReference type="ARBA" id="ARBA00081263"/>
    </source>
</evidence>
<evidence type="ECO:0000256" key="5">
    <source>
        <dbReference type="ARBA" id="ARBA00022989"/>
    </source>
</evidence>
<feature type="compositionally biased region" description="Polar residues" evidence="12">
    <location>
        <begin position="893"/>
        <end position="902"/>
    </location>
</feature>
<dbReference type="GO" id="GO:0005886">
    <property type="term" value="C:plasma membrane"/>
    <property type="evidence" value="ECO:0007669"/>
    <property type="project" value="TreeGrafter"/>
</dbReference>
<evidence type="ECO:0000256" key="12">
    <source>
        <dbReference type="SAM" id="MobiDB-lite"/>
    </source>
</evidence>